<gene>
    <name evidence="2" type="ORF">PHJA_001019600</name>
</gene>
<dbReference type="EMBL" id="BMAC01000172">
    <property type="protein sequence ID" value="GFP88759.1"/>
    <property type="molecule type" value="Genomic_DNA"/>
</dbReference>
<dbReference type="AlphaFoldDB" id="A0A830BS25"/>
<name>A0A830BS25_9LAMI</name>
<sequence length="131" mass="14724">MDGKIIEFKAPILVKELLMGFEGFEVKSSRKSSNHHPPNFELQLGETYYLIPSSKSPDEAINPTATKGESDDHSKAVVKRIKVVITKKQLQEMLSNKTSLENIIIGIDKACLVNWRPNLTSIPEENELNTM</sequence>
<evidence type="ECO:0000313" key="2">
    <source>
        <dbReference type="EMBL" id="GFP88759.1"/>
    </source>
</evidence>
<keyword evidence="3" id="KW-1185">Reference proteome</keyword>
<reference evidence="2" key="1">
    <citation type="submission" date="2020-07" db="EMBL/GenBank/DDBJ databases">
        <title>Ethylene signaling mediates host invasion by parasitic plants.</title>
        <authorList>
            <person name="Yoshida S."/>
        </authorList>
    </citation>
    <scope>NUCLEOTIDE SEQUENCE</scope>
    <source>
        <strain evidence="2">Okayama</strain>
    </source>
</reference>
<feature type="region of interest" description="Disordered" evidence="1">
    <location>
        <begin position="53"/>
        <end position="73"/>
    </location>
</feature>
<proteinExistence type="predicted"/>
<dbReference type="OrthoDB" id="1908589at2759"/>
<protein>
    <submittedName>
        <fullName evidence="2">Uncharacterized protein</fullName>
    </submittedName>
</protein>
<organism evidence="2 3">
    <name type="scientific">Phtheirospermum japonicum</name>
    <dbReference type="NCBI Taxonomy" id="374723"/>
    <lineage>
        <taxon>Eukaryota</taxon>
        <taxon>Viridiplantae</taxon>
        <taxon>Streptophyta</taxon>
        <taxon>Embryophyta</taxon>
        <taxon>Tracheophyta</taxon>
        <taxon>Spermatophyta</taxon>
        <taxon>Magnoliopsida</taxon>
        <taxon>eudicotyledons</taxon>
        <taxon>Gunneridae</taxon>
        <taxon>Pentapetalae</taxon>
        <taxon>asterids</taxon>
        <taxon>lamiids</taxon>
        <taxon>Lamiales</taxon>
        <taxon>Orobanchaceae</taxon>
        <taxon>Orobanchaceae incertae sedis</taxon>
        <taxon>Phtheirospermum</taxon>
    </lineage>
</organism>
<dbReference type="Pfam" id="PF14009">
    <property type="entry name" value="PADRE"/>
    <property type="match status" value="1"/>
</dbReference>
<dbReference type="PANTHER" id="PTHR33148:SF2">
    <property type="entry name" value="DUF4228 DOMAIN-CONTAINING PROTEIN"/>
    <property type="match status" value="1"/>
</dbReference>
<accession>A0A830BS25</accession>
<comment type="caution">
    <text evidence="2">The sequence shown here is derived from an EMBL/GenBank/DDBJ whole genome shotgun (WGS) entry which is preliminary data.</text>
</comment>
<evidence type="ECO:0000256" key="1">
    <source>
        <dbReference type="SAM" id="MobiDB-lite"/>
    </source>
</evidence>
<dbReference type="Proteomes" id="UP000653305">
    <property type="component" value="Unassembled WGS sequence"/>
</dbReference>
<dbReference type="InterPro" id="IPR025322">
    <property type="entry name" value="PADRE_dom"/>
</dbReference>
<evidence type="ECO:0000313" key="3">
    <source>
        <dbReference type="Proteomes" id="UP000653305"/>
    </source>
</evidence>
<dbReference type="PANTHER" id="PTHR33148">
    <property type="entry name" value="PLASTID MOVEMENT IMPAIRED PROTEIN-RELATED"/>
    <property type="match status" value="1"/>
</dbReference>